<feature type="compositionally biased region" description="Acidic residues" evidence="1">
    <location>
        <begin position="165"/>
        <end position="179"/>
    </location>
</feature>
<reference evidence="3" key="2">
    <citation type="submission" date="2023-11" db="UniProtKB">
        <authorList>
            <consortium name="WormBaseParasite"/>
        </authorList>
    </citation>
    <scope>IDENTIFICATION</scope>
</reference>
<sequence>MYQKLLTFLLQFLFFLFILILEINNIRVENFFRPKSSSGTSGNLFDIQNNPEDRSRLNDSLENLTESLNSRKLALRLAPCFSKSNNSTSSVVYSRLNSTRIVSKLSNEFDSKINNEKSDIVSSNDRTNGHFDPWLDTSINQRIHQGVYEYLDAGLEDIHEEFDNVEEGDKDDNVGELEDSINTNSQMENDSLESNIYSKVEQRQHSRQPSTSSSSSASSVSSTFRKLHLKRLFQSTKSKIKVSSSLQ</sequence>
<organism evidence="2 3">
    <name type="scientific">Trichobilharzia regenti</name>
    <name type="common">Nasal bird schistosome</name>
    <dbReference type="NCBI Taxonomy" id="157069"/>
    <lineage>
        <taxon>Eukaryota</taxon>
        <taxon>Metazoa</taxon>
        <taxon>Spiralia</taxon>
        <taxon>Lophotrochozoa</taxon>
        <taxon>Platyhelminthes</taxon>
        <taxon>Trematoda</taxon>
        <taxon>Digenea</taxon>
        <taxon>Strigeidida</taxon>
        <taxon>Schistosomatoidea</taxon>
        <taxon>Schistosomatidae</taxon>
        <taxon>Trichobilharzia</taxon>
    </lineage>
</organism>
<dbReference type="WBParaSite" id="TREG1_137100.1">
    <property type="protein sequence ID" value="TREG1_137100.1"/>
    <property type="gene ID" value="TREG1_137100"/>
</dbReference>
<dbReference type="Proteomes" id="UP000050795">
    <property type="component" value="Unassembled WGS sequence"/>
</dbReference>
<dbReference type="AlphaFoldDB" id="A0AA85J8Z5"/>
<evidence type="ECO:0000313" key="3">
    <source>
        <dbReference type="WBParaSite" id="TREG1_137100.1"/>
    </source>
</evidence>
<proteinExistence type="predicted"/>
<evidence type="ECO:0000256" key="1">
    <source>
        <dbReference type="SAM" id="MobiDB-lite"/>
    </source>
</evidence>
<reference evidence="2" key="1">
    <citation type="submission" date="2022-06" db="EMBL/GenBank/DDBJ databases">
        <authorList>
            <person name="Berger JAMES D."/>
            <person name="Berger JAMES D."/>
        </authorList>
    </citation>
    <scope>NUCLEOTIDE SEQUENCE [LARGE SCALE GENOMIC DNA]</scope>
</reference>
<accession>A0AA85J8Z5</accession>
<feature type="region of interest" description="Disordered" evidence="1">
    <location>
        <begin position="165"/>
        <end position="221"/>
    </location>
</feature>
<feature type="compositionally biased region" description="Polar residues" evidence="1">
    <location>
        <begin position="180"/>
        <end position="197"/>
    </location>
</feature>
<protein>
    <submittedName>
        <fullName evidence="3">Uncharacterized protein</fullName>
    </submittedName>
</protein>
<name>A0AA85J8Z5_TRIRE</name>
<evidence type="ECO:0000313" key="2">
    <source>
        <dbReference type="Proteomes" id="UP000050795"/>
    </source>
</evidence>
<keyword evidence="2" id="KW-1185">Reference proteome</keyword>
<feature type="compositionally biased region" description="Low complexity" evidence="1">
    <location>
        <begin position="207"/>
        <end position="221"/>
    </location>
</feature>